<name>A0A3N6PNV5_NATCH</name>
<dbReference type="PROSITE" id="PS51257">
    <property type="entry name" value="PROKAR_LIPOPROTEIN"/>
    <property type="match status" value="1"/>
</dbReference>
<accession>A0A3N6PNV5</accession>
<feature type="compositionally biased region" description="Acidic residues" evidence="1">
    <location>
        <begin position="35"/>
        <end position="53"/>
    </location>
</feature>
<feature type="region of interest" description="Disordered" evidence="1">
    <location>
        <begin position="23"/>
        <end position="55"/>
    </location>
</feature>
<organism evidence="2 3">
    <name type="scientific">Natrarchaeobius chitinivorans</name>
    <dbReference type="NCBI Taxonomy" id="1679083"/>
    <lineage>
        <taxon>Archaea</taxon>
        <taxon>Methanobacteriati</taxon>
        <taxon>Methanobacteriota</taxon>
        <taxon>Stenosarchaea group</taxon>
        <taxon>Halobacteria</taxon>
        <taxon>Halobacteriales</taxon>
        <taxon>Natrialbaceae</taxon>
        <taxon>Natrarchaeobius</taxon>
    </lineage>
</organism>
<sequence>MQRRRFLAGIVAGSALLAGCASPFESAGRDRPPFDVDDATGSDETDDAGEPDPAELAPLFEEPTVVDFETAPLTAAVVGGRVRTDDGLSMHLGFGEPATADSPATLVSTVENHRSYEQTFEPRRLLVLDDPPSGRSSDDRNVTVYLAPTQDHPLAETVPGYERDADGRWRLETVRDDWYPDLVRLGAEERVTGEHYLLGDHRHGDEPIEAGRYEFTRRGNGFEIAVWPTDEPGPDADSPFEDAELPSLPGEDDVRWYHDATPETPVFLEPDRESVAAPAKISFGLVNRGHKSLSGNPHYWRLFKLEDDRWFPVDPWGWPLPAASVQPGDVDESELFVYDGAPVQRRGTRTVGHLGGGRYAYTVGYSLDGETYAALFDLEAPPLESIPLEADATVDDEGEPVVVELADYEDARRPATVTVTRTGSNDGVDVDDRILPEQLPRRPFRILRNSLPLFEDGLETVRVKTDRGTALWRFDYEAGETETIEYEGDLFDVTGTLEE</sequence>
<dbReference type="AlphaFoldDB" id="A0A3N6PNV5"/>
<dbReference type="EMBL" id="REFZ01000005">
    <property type="protein sequence ID" value="RQH00796.1"/>
    <property type="molecule type" value="Genomic_DNA"/>
</dbReference>
<dbReference type="Proteomes" id="UP000281431">
    <property type="component" value="Unassembled WGS sequence"/>
</dbReference>
<gene>
    <name evidence="2" type="ORF">EA472_09160</name>
</gene>
<evidence type="ECO:0000313" key="2">
    <source>
        <dbReference type="EMBL" id="RQH00796.1"/>
    </source>
</evidence>
<comment type="caution">
    <text evidence="2">The sequence shown here is derived from an EMBL/GenBank/DDBJ whole genome shotgun (WGS) entry which is preliminary data.</text>
</comment>
<reference evidence="2 3" key="1">
    <citation type="submission" date="2018-10" db="EMBL/GenBank/DDBJ databases">
        <title>Natrarchaeobius chitinivorans gen. nov., sp. nov., and Natrarchaeobius haloalkaliphilus sp. nov., alkaliphilic, chitin-utilizing haloarchaea from hypersaline alkaline lakes.</title>
        <authorList>
            <person name="Sorokin D.Y."/>
            <person name="Elcheninov A.G."/>
            <person name="Kostrikina N.A."/>
            <person name="Bale N.J."/>
            <person name="Sinninghe Damste J.S."/>
            <person name="Khijniak T.V."/>
            <person name="Kublanov I.V."/>
            <person name="Toshchakov S.V."/>
        </authorList>
    </citation>
    <scope>NUCLEOTIDE SEQUENCE [LARGE SCALE GENOMIC DNA]</scope>
    <source>
        <strain evidence="2 3">AArcht7</strain>
    </source>
</reference>
<protein>
    <submittedName>
        <fullName evidence="2">Uncharacterized protein</fullName>
    </submittedName>
</protein>
<keyword evidence="3" id="KW-1185">Reference proteome</keyword>
<evidence type="ECO:0000313" key="3">
    <source>
        <dbReference type="Proteomes" id="UP000281431"/>
    </source>
</evidence>
<dbReference type="OrthoDB" id="201863at2157"/>
<evidence type="ECO:0000256" key="1">
    <source>
        <dbReference type="SAM" id="MobiDB-lite"/>
    </source>
</evidence>
<proteinExistence type="predicted"/>